<evidence type="ECO:0000256" key="2">
    <source>
        <dbReference type="ARBA" id="ARBA00022630"/>
    </source>
</evidence>
<dbReference type="AlphaFoldDB" id="A0AAU7M372"/>
<dbReference type="GO" id="GO:0071949">
    <property type="term" value="F:FAD binding"/>
    <property type="evidence" value="ECO:0007669"/>
    <property type="project" value="InterPro"/>
</dbReference>
<evidence type="ECO:0000313" key="6">
    <source>
        <dbReference type="EMBL" id="XCH72584.1"/>
    </source>
</evidence>
<dbReference type="Gene3D" id="3.50.50.60">
    <property type="entry name" value="FAD/NAD(P)-binding domain"/>
    <property type="match status" value="1"/>
</dbReference>
<keyword evidence="5" id="KW-0503">Monooxygenase</keyword>
<dbReference type="PRINTS" id="PR00420">
    <property type="entry name" value="RNGMNOXGNASE"/>
</dbReference>
<gene>
    <name evidence="6" type="ORF">ABUL08_19950</name>
    <name evidence="5" type="ORF">VK199_19880</name>
</gene>
<evidence type="ECO:0000256" key="1">
    <source>
        <dbReference type="ARBA" id="ARBA00001974"/>
    </source>
</evidence>
<feature type="domain" description="FAD-binding" evidence="4">
    <location>
        <begin position="5"/>
        <end position="356"/>
    </location>
</feature>
<dbReference type="RefSeq" id="WP_350931443.1">
    <property type="nucleotide sequence ID" value="NZ_CP157762.1"/>
</dbReference>
<name>A0AAU7M372_9ACTN</name>
<reference evidence="6" key="2">
    <citation type="submission" date="2024-06" db="EMBL/GenBank/DDBJ databases">
        <title>Micromonospora mangrovi CCTCC AA 2012012 genome sequences.</title>
        <authorList>
            <person name="Gao J."/>
        </authorList>
    </citation>
    <scope>NUCLEOTIDE SEQUENCE</scope>
    <source>
        <strain evidence="6">CCTCC AA 2012012</strain>
    </source>
</reference>
<organism evidence="5">
    <name type="scientific">Micromonospora sp. CCTCC AA 2012012</name>
    <dbReference type="NCBI Taxonomy" id="3111921"/>
    <lineage>
        <taxon>Bacteria</taxon>
        <taxon>Bacillati</taxon>
        <taxon>Actinomycetota</taxon>
        <taxon>Actinomycetes</taxon>
        <taxon>Micromonosporales</taxon>
        <taxon>Micromonosporaceae</taxon>
        <taxon>Micromonospora</taxon>
    </lineage>
</organism>
<evidence type="ECO:0000259" key="4">
    <source>
        <dbReference type="Pfam" id="PF01494"/>
    </source>
</evidence>
<protein>
    <submittedName>
        <fullName evidence="5">FAD-dependent monooxygenase</fullName>
    </submittedName>
</protein>
<dbReference type="Pfam" id="PF21274">
    <property type="entry name" value="Rng_hyd_C"/>
    <property type="match status" value="1"/>
</dbReference>
<reference evidence="5" key="1">
    <citation type="submission" date="2024-01" db="EMBL/GenBank/DDBJ databases">
        <title>The genome sequence of Micromonospora mangrovi CCTCC AA 2012012.</title>
        <authorList>
            <person name="Gao J."/>
        </authorList>
    </citation>
    <scope>NUCLEOTIDE SEQUENCE</scope>
    <source>
        <strain evidence="5">CCTCC AA 2012012</strain>
    </source>
</reference>
<sequence>MTGDETPVLIVGGSLAGLASALFLAEQGIRPLLVERHPQISAHPRAQAASPRTMELLDAIGLGDEVRAAETPNAQYGDILQVESLAGEELGRFDGPFRHDTHGVSSTGWTLIGQDRLEPILRARAEQLGADIRFGTELVRYVQDADGVNAVIRGVHGVERTVRAQYLIAADGHRSQIRGELGIATTGRGTFGRQMIILFRADLESLVAGRKFFLCFVSNPEVHGVLGQLGAAGTQLWCLAPSLRPEDGHQEYSTERCVALVRAAVGVPDLPLTVTDASSWEIAARVAERFRDGRVFLVGDSAHVMPPTGGFGGNMGLQDAHNLAWKLALVLRGTAGPGLLDSYESERLPVAEFTVEQGVIRYLQRSGLDPEVASRHQPEATVLFGHRYRSVAVLTEDDDPAVVEDPRQASGRPGTRAPYLLLRHGDRDISLADLVRRDFALVAAAGGRAWLDAGATVAAGGIPLGRYLVGADPTADLVDAAGQFPARYGIGDAGAVLVRPDGFVAWRSADLPAEPAESLRRVFARLLATA</sequence>
<dbReference type="InterPro" id="IPR036188">
    <property type="entry name" value="FAD/NAD-bd_sf"/>
</dbReference>
<comment type="cofactor">
    <cofactor evidence="1">
        <name>FAD</name>
        <dbReference type="ChEBI" id="CHEBI:57692"/>
    </cofactor>
</comment>
<dbReference type="Pfam" id="PF01494">
    <property type="entry name" value="FAD_binding_3"/>
    <property type="match status" value="1"/>
</dbReference>
<dbReference type="GO" id="GO:0016709">
    <property type="term" value="F:oxidoreductase activity, acting on paired donors, with incorporation or reduction of molecular oxygen, NAD(P)H as one donor, and incorporation of one atom of oxygen"/>
    <property type="evidence" value="ECO:0007669"/>
    <property type="project" value="UniProtKB-ARBA"/>
</dbReference>
<proteinExistence type="predicted"/>
<evidence type="ECO:0000313" key="5">
    <source>
        <dbReference type="EMBL" id="XBP91886.1"/>
    </source>
</evidence>
<keyword evidence="5" id="KW-0560">Oxidoreductase</keyword>
<accession>A0AAU7M372</accession>
<keyword evidence="2" id="KW-0285">Flavoprotein</keyword>
<evidence type="ECO:0000256" key="3">
    <source>
        <dbReference type="ARBA" id="ARBA00022827"/>
    </source>
</evidence>
<dbReference type="InterPro" id="IPR050641">
    <property type="entry name" value="RIFMO-like"/>
</dbReference>
<dbReference type="Gene3D" id="3.30.9.10">
    <property type="entry name" value="D-Amino Acid Oxidase, subunit A, domain 2"/>
    <property type="match status" value="1"/>
</dbReference>
<dbReference type="Gene3D" id="3.40.30.120">
    <property type="match status" value="1"/>
</dbReference>
<keyword evidence="3" id="KW-0274">FAD</keyword>
<dbReference type="EMBL" id="CP159342">
    <property type="protein sequence ID" value="XCH72584.1"/>
    <property type="molecule type" value="Genomic_DNA"/>
</dbReference>
<dbReference type="PANTHER" id="PTHR43004:SF19">
    <property type="entry name" value="BINDING MONOOXYGENASE, PUTATIVE (JCVI)-RELATED"/>
    <property type="match status" value="1"/>
</dbReference>
<dbReference type="InterPro" id="IPR002938">
    <property type="entry name" value="FAD-bd"/>
</dbReference>
<dbReference type="PANTHER" id="PTHR43004">
    <property type="entry name" value="TRK SYSTEM POTASSIUM UPTAKE PROTEIN"/>
    <property type="match status" value="1"/>
</dbReference>
<dbReference type="EMBL" id="CP157762">
    <property type="protein sequence ID" value="XBP91886.1"/>
    <property type="molecule type" value="Genomic_DNA"/>
</dbReference>
<dbReference type="SUPFAM" id="SSF51905">
    <property type="entry name" value="FAD/NAD(P)-binding domain"/>
    <property type="match status" value="1"/>
</dbReference>